<evidence type="ECO:0000256" key="2">
    <source>
        <dbReference type="ARBA" id="ARBA00022679"/>
    </source>
</evidence>
<dbReference type="PIRSF" id="PIRSF000538">
    <property type="entry name" value="GlpK"/>
    <property type="match status" value="1"/>
</dbReference>
<feature type="binding site" evidence="7">
    <location>
        <position position="413"/>
    </location>
    <ligand>
        <name>ADP</name>
        <dbReference type="ChEBI" id="CHEBI:456216"/>
    </ligand>
</feature>
<keyword evidence="6 7" id="KW-0067">ATP-binding</keyword>
<dbReference type="InterPro" id="IPR018484">
    <property type="entry name" value="FGGY_N"/>
</dbReference>
<feature type="binding site" evidence="7">
    <location>
        <position position="14"/>
    </location>
    <ligand>
        <name>sn-glycerol 3-phosphate</name>
        <dbReference type="ChEBI" id="CHEBI:57597"/>
    </ligand>
</feature>
<protein>
    <recommendedName>
        <fullName evidence="7">Glycerol kinase</fullName>
        <ecNumber evidence="7">2.7.1.30</ecNumber>
    </recommendedName>
    <alternativeName>
        <fullName evidence="7">ATP:glycerol 3-phosphotransferase</fullName>
    </alternativeName>
    <alternativeName>
        <fullName evidence="7">Glycerokinase</fullName>
        <shortName evidence="7">GK</shortName>
    </alternativeName>
</protein>
<keyword evidence="4 7" id="KW-0418">Kinase</keyword>
<comment type="catalytic activity">
    <reaction evidence="7">
        <text>glycerol + ATP = sn-glycerol 3-phosphate + ADP + H(+)</text>
        <dbReference type="Rhea" id="RHEA:21644"/>
        <dbReference type="ChEBI" id="CHEBI:15378"/>
        <dbReference type="ChEBI" id="CHEBI:17754"/>
        <dbReference type="ChEBI" id="CHEBI:30616"/>
        <dbReference type="ChEBI" id="CHEBI:57597"/>
        <dbReference type="ChEBI" id="CHEBI:456216"/>
        <dbReference type="EC" id="2.7.1.30"/>
    </reaction>
</comment>
<dbReference type="InterPro" id="IPR043129">
    <property type="entry name" value="ATPase_NBD"/>
</dbReference>
<comment type="function">
    <text evidence="7">Key enzyme in the regulation of glycerol uptake and metabolism. Catalyzes the phosphorylation of glycerol to yield sn-glycerol 3-phosphate.</text>
</comment>
<feature type="domain" description="Carbohydrate kinase FGGY N-terminal" evidence="9">
    <location>
        <begin position="7"/>
        <end position="253"/>
    </location>
</feature>
<feature type="binding site" evidence="7">
    <location>
        <position position="85"/>
    </location>
    <ligand>
        <name>sn-glycerol 3-phosphate</name>
        <dbReference type="ChEBI" id="CHEBI:57597"/>
    </ligand>
</feature>
<proteinExistence type="inferred from homology"/>
<dbReference type="CDD" id="cd07786">
    <property type="entry name" value="FGGY_EcGK_like"/>
    <property type="match status" value="1"/>
</dbReference>
<dbReference type="Proteomes" id="UP001152321">
    <property type="component" value="Unassembled WGS sequence"/>
</dbReference>
<feature type="binding site" evidence="7">
    <location>
        <position position="268"/>
    </location>
    <ligand>
        <name>ATP</name>
        <dbReference type="ChEBI" id="CHEBI:30616"/>
    </ligand>
</feature>
<dbReference type="Pfam" id="PF00370">
    <property type="entry name" value="FGGY_N"/>
    <property type="match status" value="1"/>
</dbReference>
<keyword evidence="5 7" id="KW-0319">Glycerol metabolism</keyword>
<evidence type="ECO:0000256" key="1">
    <source>
        <dbReference type="ARBA" id="ARBA00009156"/>
    </source>
</evidence>
<dbReference type="InterPro" id="IPR018485">
    <property type="entry name" value="FGGY_C"/>
</dbReference>
<comment type="similarity">
    <text evidence="1 7 8">Belongs to the FGGY kinase family.</text>
</comment>
<feature type="binding site" evidence="7">
    <location>
        <position position="84"/>
    </location>
    <ligand>
        <name>sn-glycerol 3-phosphate</name>
        <dbReference type="ChEBI" id="CHEBI:57597"/>
    </ligand>
</feature>
<dbReference type="NCBIfam" id="TIGR01311">
    <property type="entry name" value="glycerol_kin"/>
    <property type="match status" value="1"/>
</dbReference>
<evidence type="ECO:0000256" key="8">
    <source>
        <dbReference type="RuleBase" id="RU003733"/>
    </source>
</evidence>
<dbReference type="InterPro" id="IPR000577">
    <property type="entry name" value="Carb_kinase_FGGY"/>
</dbReference>
<reference evidence="11" key="1">
    <citation type="submission" date="2022-08" db="EMBL/GenBank/DDBJ databases">
        <title>Novel Bdellovibrio Species Isolated from Svalbard: Designation Bdellovibrio svalbardensis.</title>
        <authorList>
            <person name="Mitchell R.J."/>
            <person name="Choi S.Y."/>
        </authorList>
    </citation>
    <scope>NUCLEOTIDE SEQUENCE</scope>
    <source>
        <strain evidence="11">PAP01</strain>
    </source>
</reference>
<dbReference type="InterPro" id="IPR018483">
    <property type="entry name" value="Carb_kinase_FGGY_CS"/>
</dbReference>
<dbReference type="InterPro" id="IPR005999">
    <property type="entry name" value="Glycerol_kin"/>
</dbReference>
<feature type="binding site" evidence="7">
    <location>
        <position position="312"/>
    </location>
    <ligand>
        <name>ADP</name>
        <dbReference type="ChEBI" id="CHEBI:456216"/>
    </ligand>
</feature>
<feature type="binding site" evidence="7">
    <location>
        <position position="16"/>
    </location>
    <ligand>
        <name>ATP</name>
        <dbReference type="ChEBI" id="CHEBI:30616"/>
    </ligand>
</feature>
<feature type="binding site" evidence="7">
    <location>
        <position position="136"/>
    </location>
    <ligand>
        <name>sn-glycerol 3-phosphate</name>
        <dbReference type="ChEBI" id="CHEBI:57597"/>
    </ligand>
</feature>
<evidence type="ECO:0000256" key="6">
    <source>
        <dbReference type="ARBA" id="ARBA00022840"/>
    </source>
</evidence>
<feature type="binding site" evidence="7">
    <location>
        <position position="246"/>
    </location>
    <ligand>
        <name>glycerol</name>
        <dbReference type="ChEBI" id="CHEBI:17754"/>
    </ligand>
</feature>
<dbReference type="NCBIfam" id="NF000756">
    <property type="entry name" value="PRK00047.1"/>
    <property type="match status" value="1"/>
</dbReference>
<evidence type="ECO:0000313" key="12">
    <source>
        <dbReference type="Proteomes" id="UP001152321"/>
    </source>
</evidence>
<sequence>MSSSSFIMAIDQGTTSSRTCIVNQAGGLVAEARESFKQIFPKPGWVEHDPEDIWHSTQRSMRLALEKAKISGSQIAAIGITNQRETVMVWDRKTGKSVYNAIVWQCRRTQEICEKLKKAKKEKMITAKTGLVLDPYFSASKIQWILKNAPKAMQKARAGQLVAGNVDTYLLWRLTAGTSHKTDVSNASRTMLMNIHTGWWDEELMKLFNVPQGILPEICPSNADFGRTQGLGFMPDGIPITGMIGDQQSALFGQICFEAGESKCTFGTGSFVLLNTGKKIVKSKNKLLSTVAWKLKNEEMTYALEGGAFVCGAAVQWLRDGLGLFQQSADVEKLAKTVEDTQGVEFVPALTGLGAPHWQPEARGLICGLTRGTTKAHIARATLEAMALQNVDVLVTMQKDLGKKIKTLKVDGGAAANDLLMQMQADYLGLNVIRPQNLETTAMGAAFMAGLGAGFWKDVKQLKRIWKTNKEFKVKMQLKARKERMQRWEKALERV</sequence>
<feature type="binding site" evidence="7">
    <location>
        <position position="84"/>
    </location>
    <ligand>
        <name>glycerol</name>
        <dbReference type="ChEBI" id="CHEBI:17754"/>
    </ligand>
</feature>
<dbReference type="GO" id="GO:0004370">
    <property type="term" value="F:glycerol kinase activity"/>
    <property type="evidence" value="ECO:0007669"/>
    <property type="project" value="UniProtKB-EC"/>
</dbReference>
<organism evidence="11 12">
    <name type="scientific">Bdellovibrio svalbardensis</name>
    <dbReference type="NCBI Taxonomy" id="2972972"/>
    <lineage>
        <taxon>Bacteria</taxon>
        <taxon>Pseudomonadati</taxon>
        <taxon>Bdellovibrionota</taxon>
        <taxon>Bdellovibrionia</taxon>
        <taxon>Bdellovibrionales</taxon>
        <taxon>Pseudobdellovibrionaceae</taxon>
        <taxon>Bdellovibrio</taxon>
    </lineage>
</organism>
<dbReference type="EMBL" id="JANRMI010000002">
    <property type="protein sequence ID" value="MDG0815892.1"/>
    <property type="molecule type" value="Genomic_DNA"/>
</dbReference>
<gene>
    <name evidence="7 11" type="primary">glpK</name>
    <name evidence="11" type="ORF">NWE73_05935</name>
</gene>
<dbReference type="HAMAP" id="MF_00186">
    <property type="entry name" value="Glycerol_kin"/>
    <property type="match status" value="1"/>
</dbReference>
<feature type="binding site" evidence="7">
    <location>
        <position position="136"/>
    </location>
    <ligand>
        <name>glycerol</name>
        <dbReference type="ChEBI" id="CHEBI:17754"/>
    </ligand>
</feature>
<comment type="caution">
    <text evidence="11">The sequence shown here is derived from an EMBL/GenBank/DDBJ whole genome shotgun (WGS) entry which is preliminary data.</text>
</comment>
<evidence type="ECO:0000313" key="11">
    <source>
        <dbReference type="EMBL" id="MDG0815892.1"/>
    </source>
</evidence>
<feature type="binding site" evidence="7">
    <location>
        <position position="14"/>
    </location>
    <ligand>
        <name>ATP</name>
        <dbReference type="ChEBI" id="CHEBI:30616"/>
    </ligand>
</feature>
<dbReference type="RefSeq" id="WP_277577371.1">
    <property type="nucleotide sequence ID" value="NZ_JANRMI010000002.1"/>
</dbReference>
<feature type="binding site" evidence="7">
    <location>
        <position position="247"/>
    </location>
    <ligand>
        <name>glycerol</name>
        <dbReference type="ChEBI" id="CHEBI:17754"/>
    </ligand>
</feature>
<dbReference type="PANTHER" id="PTHR10196:SF69">
    <property type="entry name" value="GLYCEROL KINASE"/>
    <property type="match status" value="1"/>
</dbReference>
<accession>A0ABT6DGE2</accession>
<dbReference type="EC" id="2.7.1.30" evidence="7"/>
<feature type="domain" description="Carbohydrate kinase FGGY C-terminal" evidence="10">
    <location>
        <begin position="263"/>
        <end position="451"/>
    </location>
</feature>
<keyword evidence="2 7" id="KW-0808">Transferase</keyword>
<evidence type="ECO:0000259" key="9">
    <source>
        <dbReference type="Pfam" id="PF00370"/>
    </source>
</evidence>
<evidence type="ECO:0000256" key="4">
    <source>
        <dbReference type="ARBA" id="ARBA00022777"/>
    </source>
</evidence>
<evidence type="ECO:0000256" key="3">
    <source>
        <dbReference type="ARBA" id="ARBA00022741"/>
    </source>
</evidence>
<comment type="activity regulation">
    <text evidence="7">Inhibited by fructose 1,6-bisphosphate (FBP).</text>
</comment>
<feature type="binding site" evidence="7">
    <location>
        <position position="85"/>
    </location>
    <ligand>
        <name>glycerol</name>
        <dbReference type="ChEBI" id="CHEBI:17754"/>
    </ligand>
</feature>
<feature type="binding site" evidence="7">
    <location>
        <position position="312"/>
    </location>
    <ligand>
        <name>ATP</name>
        <dbReference type="ChEBI" id="CHEBI:30616"/>
    </ligand>
</feature>
<feature type="binding site" evidence="7">
    <location>
        <position position="18"/>
    </location>
    <ligand>
        <name>ADP</name>
        <dbReference type="ChEBI" id="CHEBI:456216"/>
    </ligand>
</feature>
<dbReference type="PROSITE" id="PS00933">
    <property type="entry name" value="FGGY_KINASES_1"/>
    <property type="match status" value="1"/>
</dbReference>
<feature type="binding site" evidence="7">
    <location>
        <position position="417"/>
    </location>
    <ligand>
        <name>ADP</name>
        <dbReference type="ChEBI" id="CHEBI:456216"/>
    </ligand>
</feature>
<dbReference type="Gene3D" id="3.30.420.40">
    <property type="match status" value="2"/>
</dbReference>
<evidence type="ECO:0000259" key="10">
    <source>
        <dbReference type="Pfam" id="PF02782"/>
    </source>
</evidence>
<keyword evidence="12" id="KW-1185">Reference proteome</keyword>
<feature type="binding site" evidence="7">
    <location>
        <position position="14"/>
    </location>
    <ligand>
        <name>ADP</name>
        <dbReference type="ChEBI" id="CHEBI:456216"/>
    </ligand>
</feature>
<keyword evidence="3 7" id="KW-0547">Nucleotide-binding</keyword>
<feature type="binding site" evidence="7">
    <location>
        <position position="268"/>
    </location>
    <ligand>
        <name>ADP</name>
        <dbReference type="ChEBI" id="CHEBI:456216"/>
    </ligand>
</feature>
<feature type="binding site" evidence="7">
    <location>
        <position position="246"/>
    </location>
    <ligand>
        <name>sn-glycerol 3-phosphate</name>
        <dbReference type="ChEBI" id="CHEBI:57597"/>
    </ligand>
</feature>
<dbReference type="SUPFAM" id="SSF53067">
    <property type="entry name" value="Actin-like ATPase domain"/>
    <property type="match status" value="2"/>
</dbReference>
<comment type="pathway">
    <text evidence="7">Polyol metabolism; glycerol degradation via glycerol kinase pathway; sn-glycerol 3-phosphate from glycerol: step 1/1.</text>
</comment>
<dbReference type="Pfam" id="PF02782">
    <property type="entry name" value="FGGY_C"/>
    <property type="match status" value="1"/>
</dbReference>
<feature type="binding site" evidence="7">
    <location>
        <position position="15"/>
    </location>
    <ligand>
        <name>ATP</name>
        <dbReference type="ChEBI" id="CHEBI:30616"/>
    </ligand>
</feature>
<name>A0ABT6DGE2_9BACT</name>
<dbReference type="PROSITE" id="PS00445">
    <property type="entry name" value="FGGY_KINASES_2"/>
    <property type="match status" value="1"/>
</dbReference>
<evidence type="ECO:0000256" key="5">
    <source>
        <dbReference type="ARBA" id="ARBA00022798"/>
    </source>
</evidence>
<dbReference type="PANTHER" id="PTHR10196">
    <property type="entry name" value="SUGAR KINASE"/>
    <property type="match status" value="1"/>
</dbReference>
<feature type="binding site" evidence="7">
    <location>
        <position position="413"/>
    </location>
    <ligand>
        <name>ATP</name>
        <dbReference type="ChEBI" id="CHEBI:30616"/>
    </ligand>
</feature>
<evidence type="ECO:0000256" key="7">
    <source>
        <dbReference type="HAMAP-Rule" id="MF_00186"/>
    </source>
</evidence>
<feature type="binding site" evidence="7">
    <location>
        <position position="316"/>
    </location>
    <ligand>
        <name>ATP</name>
        <dbReference type="ChEBI" id="CHEBI:30616"/>
    </ligand>
</feature>